<evidence type="ECO:0000256" key="1">
    <source>
        <dbReference type="SAM" id="MobiDB-lite"/>
    </source>
</evidence>
<dbReference type="GO" id="GO:0051049">
    <property type="term" value="P:regulation of transport"/>
    <property type="evidence" value="ECO:0007669"/>
    <property type="project" value="TreeGrafter"/>
</dbReference>
<dbReference type="FunFam" id="1.20.1270.60:FF:000068">
    <property type="entry name" value="Islet cell autoantigen"/>
    <property type="match status" value="1"/>
</dbReference>
<dbReference type="SUPFAM" id="SSF103657">
    <property type="entry name" value="BAR/IMD domain-like"/>
    <property type="match status" value="1"/>
</dbReference>
<dbReference type="OrthoDB" id="2126778at2759"/>
<dbReference type="Gene3D" id="1.20.1270.60">
    <property type="entry name" value="Arfaptin homology (AH) domain/BAR domain"/>
    <property type="match status" value="1"/>
</dbReference>
<dbReference type="Pfam" id="PF06456">
    <property type="entry name" value="Arfaptin"/>
    <property type="match status" value="1"/>
</dbReference>
<keyword evidence="4" id="KW-1185">Reference proteome</keyword>
<comment type="caution">
    <text evidence="3">The sequence shown here is derived from an EMBL/GenBank/DDBJ whole genome shotgun (WGS) entry which is preliminary data.</text>
</comment>
<dbReference type="PANTHER" id="PTHR10164:SF4">
    <property type="entry name" value="GH23156P"/>
    <property type="match status" value="1"/>
</dbReference>
<dbReference type="AlphaFoldDB" id="A0A8S1DS23"/>
<protein>
    <recommendedName>
        <fullName evidence="2">AH domain-containing protein</fullName>
    </recommendedName>
</protein>
<feature type="region of interest" description="Disordered" evidence="1">
    <location>
        <begin position="419"/>
        <end position="447"/>
    </location>
</feature>
<dbReference type="Pfam" id="PF04629">
    <property type="entry name" value="ICA69"/>
    <property type="match status" value="1"/>
</dbReference>
<feature type="domain" description="AH" evidence="2">
    <location>
        <begin position="57"/>
        <end position="260"/>
    </location>
</feature>
<dbReference type="Proteomes" id="UP000494165">
    <property type="component" value="Unassembled WGS sequence"/>
</dbReference>
<evidence type="ECO:0000259" key="2">
    <source>
        <dbReference type="PROSITE" id="PS50870"/>
    </source>
</evidence>
<dbReference type="GO" id="GO:0019904">
    <property type="term" value="F:protein domain specific binding"/>
    <property type="evidence" value="ECO:0007669"/>
    <property type="project" value="InterPro"/>
</dbReference>
<dbReference type="InterPro" id="IPR006723">
    <property type="entry name" value="Islet_autoAg_Ica1_C"/>
</dbReference>
<dbReference type="InterPro" id="IPR027267">
    <property type="entry name" value="AH/BAR_dom_sf"/>
</dbReference>
<dbReference type="EMBL" id="CADEPI010000315">
    <property type="protein sequence ID" value="CAB3383591.1"/>
    <property type="molecule type" value="Genomic_DNA"/>
</dbReference>
<evidence type="ECO:0000313" key="3">
    <source>
        <dbReference type="EMBL" id="CAB3383591.1"/>
    </source>
</evidence>
<proteinExistence type="predicted"/>
<dbReference type="PROSITE" id="PS50870">
    <property type="entry name" value="AH"/>
    <property type="match status" value="1"/>
</dbReference>
<reference evidence="3 4" key="1">
    <citation type="submission" date="2020-04" db="EMBL/GenBank/DDBJ databases">
        <authorList>
            <person name="Alioto T."/>
            <person name="Alioto T."/>
            <person name="Gomez Garrido J."/>
        </authorList>
    </citation>
    <scope>NUCLEOTIDE SEQUENCE [LARGE SCALE GENOMIC DNA]</scope>
</reference>
<dbReference type="GO" id="GO:0005794">
    <property type="term" value="C:Golgi apparatus"/>
    <property type="evidence" value="ECO:0007669"/>
    <property type="project" value="TreeGrafter"/>
</dbReference>
<gene>
    <name evidence="3" type="ORF">CLODIP_2_CD01280</name>
</gene>
<organism evidence="3 4">
    <name type="scientific">Cloeon dipterum</name>
    <dbReference type="NCBI Taxonomy" id="197152"/>
    <lineage>
        <taxon>Eukaryota</taxon>
        <taxon>Metazoa</taxon>
        <taxon>Ecdysozoa</taxon>
        <taxon>Arthropoda</taxon>
        <taxon>Hexapoda</taxon>
        <taxon>Insecta</taxon>
        <taxon>Pterygota</taxon>
        <taxon>Palaeoptera</taxon>
        <taxon>Ephemeroptera</taxon>
        <taxon>Pisciforma</taxon>
        <taxon>Baetidae</taxon>
        <taxon>Cloeon</taxon>
    </lineage>
</organism>
<sequence>MNGQVNRRMQHDYGQHSNFDHPLLSNSTLSKMQKQFWVTKQTVFKKLGKKEDECVVASDSDLDSKLELYRSIQQTCYDLQRIIERYQEKTCNLSQEENAMGRFLKEAGKQDKSQAGKMMILVGKAMSYTGQQRLSLRMPLLRLHQEVDTFRRRAIEDTNHNIVAMERSRTEYRASLNWMKEVSQQLDPDTNRQMEKFRKVQTQVRTSKQAFDKQKIVCLQKVDLLAAARCNMFSHALITYQSSLLKFAEMATKAFSNVAKNIKDYQPFEFNVVKELRDDSLKLAEDTDRITEEVGEEACEKKDDDELFLFGDDYKDTKPTVEGKFDFGKVASNDDDDVLLDIGGSSENDQSPTTTSLLNDLFAPTNSASLTGFDAEWQAAFGKEPEASLDSPLLSGINFDEYLPSKMLENWQKDGKPEELVPLCPQISGPDSSKKDKKPAPKSKSGTDLSAWLNVFSELDPLANPDSMGAMHLSRPSGDDC</sequence>
<dbReference type="SMART" id="SM01237">
    <property type="entry name" value="ICA69"/>
    <property type="match status" value="1"/>
</dbReference>
<evidence type="ECO:0000313" key="4">
    <source>
        <dbReference type="Proteomes" id="UP000494165"/>
    </source>
</evidence>
<dbReference type="PANTHER" id="PTHR10164">
    <property type="entry name" value="ISLET CELL AUTOANTIGEN 1"/>
    <property type="match status" value="1"/>
</dbReference>
<dbReference type="InterPro" id="IPR024114">
    <property type="entry name" value="Islet_autoAg_Ica1/Ica1-like"/>
</dbReference>
<dbReference type="InterPro" id="IPR010504">
    <property type="entry name" value="AH_dom"/>
</dbReference>
<accession>A0A8S1DS23</accession>
<name>A0A8S1DS23_9INSE</name>
<dbReference type="SMART" id="SM01015">
    <property type="entry name" value="Arfaptin"/>
    <property type="match status" value="1"/>
</dbReference>